<comment type="similarity">
    <text evidence="1">Belongs to the enoyl-CoA hydratase/isomerase family.</text>
</comment>
<dbReference type="Gene3D" id="1.10.12.10">
    <property type="entry name" value="Lyase 2-enoyl-coa Hydratase, Chain A, domain 2"/>
    <property type="match status" value="1"/>
</dbReference>
<dbReference type="NCBIfam" id="NF005804">
    <property type="entry name" value="PRK07659.1"/>
    <property type="match status" value="1"/>
</dbReference>
<evidence type="ECO:0000256" key="1">
    <source>
        <dbReference type="ARBA" id="ARBA00005254"/>
    </source>
</evidence>
<organism evidence="2 3">
    <name type="scientific">Psychrobacillus psychrodurans</name>
    <dbReference type="NCBI Taxonomy" id="126157"/>
    <lineage>
        <taxon>Bacteria</taxon>
        <taxon>Bacillati</taxon>
        <taxon>Bacillota</taxon>
        <taxon>Bacilli</taxon>
        <taxon>Bacillales</taxon>
        <taxon>Bacillaceae</taxon>
        <taxon>Psychrobacillus</taxon>
    </lineage>
</organism>
<keyword evidence="2" id="KW-0456">Lyase</keyword>
<evidence type="ECO:0000313" key="3">
    <source>
        <dbReference type="Proteomes" id="UP001152172"/>
    </source>
</evidence>
<dbReference type="Proteomes" id="UP001152172">
    <property type="component" value="Unassembled WGS sequence"/>
</dbReference>
<protein>
    <submittedName>
        <fullName evidence="2">Enoyl-CoA hydratase</fullName>
        <ecNumber evidence="2">4.2.1.17</ecNumber>
    </submittedName>
</protein>
<dbReference type="PANTHER" id="PTHR43459">
    <property type="entry name" value="ENOYL-COA HYDRATASE"/>
    <property type="match status" value="1"/>
</dbReference>
<dbReference type="InterPro" id="IPR014748">
    <property type="entry name" value="Enoyl-CoA_hydra_C"/>
</dbReference>
<reference evidence="2" key="1">
    <citation type="submission" date="2022-05" db="EMBL/GenBank/DDBJ databases">
        <authorList>
            <person name="Colautti A."/>
            <person name="Iacumin L."/>
        </authorList>
    </citation>
    <scope>NUCLEOTIDE SEQUENCE</scope>
    <source>
        <strain evidence="2">DSM 30747</strain>
    </source>
</reference>
<dbReference type="InterPro" id="IPR001753">
    <property type="entry name" value="Enoyl-CoA_hydra/iso"/>
</dbReference>
<dbReference type="CDD" id="cd06558">
    <property type="entry name" value="crotonase-like"/>
    <property type="match status" value="1"/>
</dbReference>
<dbReference type="EMBL" id="JAMKBI010000005">
    <property type="protein sequence ID" value="MCZ8533502.1"/>
    <property type="molecule type" value="Genomic_DNA"/>
</dbReference>
<dbReference type="InterPro" id="IPR029045">
    <property type="entry name" value="ClpP/crotonase-like_dom_sf"/>
</dbReference>
<dbReference type="SUPFAM" id="SSF52096">
    <property type="entry name" value="ClpP/crotonase"/>
    <property type="match status" value="1"/>
</dbReference>
<name>A0A9X3L9C2_9BACI</name>
<dbReference type="PANTHER" id="PTHR43459:SF1">
    <property type="entry name" value="EG:BACN32G11.4 PROTEIN"/>
    <property type="match status" value="1"/>
</dbReference>
<comment type="caution">
    <text evidence="2">The sequence shown here is derived from an EMBL/GenBank/DDBJ whole genome shotgun (WGS) entry which is preliminary data.</text>
</comment>
<dbReference type="EC" id="4.2.1.17" evidence="2"/>
<dbReference type="AlphaFoldDB" id="A0A9X3L9C2"/>
<dbReference type="Gene3D" id="3.90.226.10">
    <property type="entry name" value="2-enoyl-CoA Hydratase, Chain A, domain 1"/>
    <property type="match status" value="1"/>
</dbReference>
<keyword evidence="3" id="KW-1185">Reference proteome</keyword>
<sequence>MYMYNTLLLEKEGRIATLTMNRPEAMNSMNGVMMRELAESLESLQSDKSVQVLVIKGEGRAFSAGGDIKAMLDKENPFDIDEAMTYLTRIATTLYTLPQITIASVHGAAAGLGFSMVLGCDIIIAEENSKLAMNFIGIGLVPDGGGHFFLKERVGIPKAKQLMWSGQLFTGIEAQKIGLVDEVASDGLGSATAASYAQKLIQSPIAAMIASKEILHATKLKELQSVLEREAVAQSAMRKTEDHQEGIQAFVEKRKPEFKGK</sequence>
<dbReference type="Pfam" id="PF00378">
    <property type="entry name" value="ECH_1"/>
    <property type="match status" value="1"/>
</dbReference>
<proteinExistence type="inferred from homology"/>
<evidence type="ECO:0000313" key="2">
    <source>
        <dbReference type="EMBL" id="MCZ8533502.1"/>
    </source>
</evidence>
<dbReference type="GO" id="GO:0004300">
    <property type="term" value="F:enoyl-CoA hydratase activity"/>
    <property type="evidence" value="ECO:0007669"/>
    <property type="project" value="UniProtKB-EC"/>
</dbReference>
<accession>A0A9X3L9C2</accession>
<gene>
    <name evidence="2" type="ORF">M9R61_09185</name>
</gene>